<dbReference type="RefSeq" id="WP_160444864.1">
    <property type="nucleotide sequence ID" value="NZ_CP054198.1"/>
</dbReference>
<keyword evidence="3" id="KW-1266">Target cell cytoplasm</keyword>
<dbReference type="Pfam" id="PF04829">
    <property type="entry name" value="PT-VENN"/>
    <property type="match status" value="1"/>
</dbReference>
<name>A0A6M8T7M6_GLAPU</name>
<sequence>MNKHCSEYSNTEIANYLIQAVDSTMKSAKSVGSSKNSRVNAMAAANVGFEALRVAEQLQGVADAVSNGSATGGAVGVSITYGQQKTEQTQHSEGNTAEKSQVNAGGNVTITAQGKGEQSHLTIEGADVSGQGGTHLKAEGNVNILAADENHLERSKNKSSGFNVGVAIQFGNGIAAGVTAGGNVAKGYGNAESQAWVASQVGSENSKTTIESGKDTNVIGSQVKGKRVEVSAENLNIESLQDTARYEGKQESVSGQVTVGYGASAGGSYSKSKVNSNYASVKTQAGIYAGDKGYDVDVRKHTELTGGLITSTNKAETEDKNRFSTGTLNATDIENHADYKGSGISVSGSVAMNFDTPLGNSENGIAQSNKQAVNEKGEKIYLDSQGNETTEAKTGGQANQAKLATGLASLTGGVNIGYGSDGDSQHSRTKSGINTANIDIRDSQAQQTKTGKTVEEIRAQVKTEIHTDNAESHSGKLENRFDKAAVQNELDTQIKATSEFQSITLAEIERQANNKAEVLKQEAKEAKAKGNRQEAERLQMEASKWEKGGSYRQALSAVTNGIGLALGGAPTEGVIAGTLSPYINTEIKKATEGNDTANILAHGVWGAMEAASQGGSALGGAAAAMTGEAGAKLLAEQLYGQSNPEHLSTEQKQTLSELSQVLAGATAGTVSGATGGNSLTAVQAAATGMGVAKSAVENNYLTAPQIKSWLNAYDKSDSEDKKADLILNLDKVDKRQKEQALETKITKEQLEKEETALRALLKDPACSERCQSLAVYSINQLQHLQQNYDELLETKAINTGTGLAIGYATLGAGKVALKLPAVQNYLGSLPYKDKFAGAGLAMGVNAAYQQYKDGEIKASDVLWAGGTAFASSGTSFIKMNAINAGSATTKAYLEDEDPIIAGAASIMSSSAGYGIGKSIELSSSRILNKDYFKDKTKFNYEPVQHSVYPYISTYRKLSPMPSIFGNAGDSVSSEAIGDKSKEWLEQYKNKMDSK</sequence>
<keyword evidence="4" id="KW-0843">Virulence</keyword>
<proteinExistence type="predicted"/>
<comment type="caution">
    <text evidence="5">The sequence shown here is derived from an EMBL/GenBank/DDBJ whole genome shotgun (WGS) entry which is preliminary data.</text>
</comment>
<evidence type="ECO:0000256" key="4">
    <source>
        <dbReference type="ARBA" id="ARBA00023026"/>
    </source>
</evidence>
<dbReference type="EMBL" id="JAODIR010000078">
    <property type="protein sequence ID" value="MDD2168978.1"/>
    <property type="molecule type" value="Genomic_DNA"/>
</dbReference>
<dbReference type="InterPro" id="IPR025157">
    <property type="entry name" value="Hemagglutinin_rpt"/>
</dbReference>
<dbReference type="InterPro" id="IPR006914">
    <property type="entry name" value="VENN_dom"/>
</dbReference>
<accession>A0A6M8T7M6</accession>
<dbReference type="AlphaFoldDB" id="A0A6M8T7M6"/>
<reference evidence="5" key="1">
    <citation type="submission" date="2022-09" db="EMBL/GenBank/DDBJ databases">
        <title>Molecular characterization of Glaesserella parasuis strains circulating in commercial swine farms using whole-genome sequencing.</title>
        <authorList>
            <person name="Mugabi R."/>
            <person name="Clavijo M."/>
            <person name="Li G."/>
        </authorList>
    </citation>
    <scope>NUCLEOTIDE SEQUENCE</scope>
    <source>
        <strain evidence="5">0435-53</strain>
    </source>
</reference>
<evidence type="ECO:0000313" key="6">
    <source>
        <dbReference type="Proteomes" id="UP001148834"/>
    </source>
</evidence>
<keyword evidence="2" id="KW-0800">Toxin</keyword>
<evidence type="ECO:0000256" key="1">
    <source>
        <dbReference type="ARBA" id="ARBA00004219"/>
    </source>
</evidence>
<dbReference type="Proteomes" id="UP001148834">
    <property type="component" value="Unassembled WGS sequence"/>
</dbReference>
<gene>
    <name evidence="5" type="ORF">N5925_10440</name>
</gene>
<dbReference type="Pfam" id="PF13332">
    <property type="entry name" value="Fil_haemagg_2"/>
    <property type="match status" value="1"/>
</dbReference>
<evidence type="ECO:0000256" key="3">
    <source>
        <dbReference type="ARBA" id="ARBA00022913"/>
    </source>
</evidence>
<comment type="subcellular location">
    <subcellularLocation>
        <location evidence="1">Target cell</location>
        <location evidence="1">Target cell cytoplasm</location>
    </subcellularLocation>
</comment>
<dbReference type="GO" id="GO:0090729">
    <property type="term" value="F:toxin activity"/>
    <property type="evidence" value="ECO:0007669"/>
    <property type="project" value="UniProtKB-KW"/>
</dbReference>
<dbReference type="GO" id="GO:0003824">
    <property type="term" value="F:catalytic activity"/>
    <property type="evidence" value="ECO:0007669"/>
    <property type="project" value="UniProtKB-ARBA"/>
</dbReference>
<protein>
    <submittedName>
        <fullName evidence="5">Hemagglutinin repeat-containing protein</fullName>
    </submittedName>
</protein>
<organism evidence="5 6">
    <name type="scientific">Glaesserella parasuis</name>
    <name type="common">Haemophilus parasuis</name>
    <dbReference type="NCBI Taxonomy" id="738"/>
    <lineage>
        <taxon>Bacteria</taxon>
        <taxon>Pseudomonadati</taxon>
        <taxon>Pseudomonadota</taxon>
        <taxon>Gammaproteobacteria</taxon>
        <taxon>Pasteurellales</taxon>
        <taxon>Pasteurellaceae</taxon>
        <taxon>Glaesserella</taxon>
    </lineage>
</organism>
<evidence type="ECO:0000256" key="2">
    <source>
        <dbReference type="ARBA" id="ARBA00022656"/>
    </source>
</evidence>
<evidence type="ECO:0000313" key="5">
    <source>
        <dbReference type="EMBL" id="MDD2168978.1"/>
    </source>
</evidence>